<keyword evidence="2" id="KW-1185">Reference proteome</keyword>
<dbReference type="AlphaFoldDB" id="A0A828Y242"/>
<reference evidence="1" key="1">
    <citation type="submission" date="2012-10" db="EMBL/GenBank/DDBJ databases">
        <authorList>
            <person name="Harkins D.M."/>
            <person name="Durkin A.S."/>
            <person name="Brinkac L.M."/>
            <person name="Selengut J.D."/>
            <person name="Sanka R."/>
            <person name="DePew J."/>
            <person name="Purushe J."/>
            <person name="Picardeau M."/>
            <person name="Werts C."/>
            <person name="Goarant C."/>
            <person name="Vinetz J.M."/>
            <person name="Sutton G.G."/>
            <person name="Nelson W.C."/>
            <person name="Fouts D.E."/>
        </authorList>
    </citation>
    <scope>NUCLEOTIDE SEQUENCE [LARGE SCALE GENOMIC DNA]</scope>
    <source>
        <strain evidence="1">200802841</strain>
    </source>
</reference>
<comment type="caution">
    <text evidence="1">The sequence shown here is derived from an EMBL/GenBank/DDBJ whole genome shotgun (WGS) entry which is preliminary data.</text>
</comment>
<organism evidence="1 2">
    <name type="scientific">Leptospira kirschneri str. 200802841</name>
    <dbReference type="NCBI Taxonomy" id="1193047"/>
    <lineage>
        <taxon>Bacteria</taxon>
        <taxon>Pseudomonadati</taxon>
        <taxon>Spirochaetota</taxon>
        <taxon>Spirochaetia</taxon>
        <taxon>Leptospirales</taxon>
        <taxon>Leptospiraceae</taxon>
        <taxon>Leptospira</taxon>
    </lineage>
</organism>
<evidence type="ECO:0000313" key="2">
    <source>
        <dbReference type="Proteomes" id="UP000006339"/>
    </source>
</evidence>
<dbReference type="Proteomes" id="UP000006339">
    <property type="component" value="Unassembled WGS sequence"/>
</dbReference>
<dbReference type="EMBL" id="AKWH02000039">
    <property type="protein sequence ID" value="EKO51538.1"/>
    <property type="molecule type" value="Genomic_DNA"/>
</dbReference>
<proteinExistence type="predicted"/>
<sequence>MWELLLLENYSHFLYTEFHVKIEYQILASNQGFDSKFKIF</sequence>
<protein>
    <submittedName>
        <fullName evidence="1">Uncharacterized protein</fullName>
    </submittedName>
</protein>
<name>A0A828Y242_9LEPT</name>
<accession>A0A828Y242</accession>
<evidence type="ECO:0000313" key="1">
    <source>
        <dbReference type="EMBL" id="EKO51538.1"/>
    </source>
</evidence>
<gene>
    <name evidence="1" type="ORF">LEP1GSC131_0387</name>
</gene>